<name>A0A545UVH2_9HYPO</name>
<protein>
    <submittedName>
        <fullName evidence="2">Uncharacterized protein</fullName>
    </submittedName>
</protein>
<evidence type="ECO:0000256" key="1">
    <source>
        <dbReference type="SAM" id="MobiDB-lite"/>
    </source>
</evidence>
<comment type="caution">
    <text evidence="2">The sequence shown here is derived from an EMBL/GenBank/DDBJ whole genome shotgun (WGS) entry which is preliminary data.</text>
</comment>
<evidence type="ECO:0000313" key="2">
    <source>
        <dbReference type="EMBL" id="TQV93460.1"/>
    </source>
</evidence>
<reference evidence="2 3" key="1">
    <citation type="journal article" date="2019" name="Appl. Microbiol. Biotechnol.">
        <title>Genome sequence of Isaria javanica and comparative genome analysis insights into family S53 peptidase evolution in fungal entomopathogens.</title>
        <authorList>
            <person name="Lin R."/>
            <person name="Zhang X."/>
            <person name="Xin B."/>
            <person name="Zou M."/>
            <person name="Gao Y."/>
            <person name="Qin F."/>
            <person name="Hu Q."/>
            <person name="Xie B."/>
            <person name="Cheng X."/>
        </authorList>
    </citation>
    <scope>NUCLEOTIDE SEQUENCE [LARGE SCALE GENOMIC DNA]</scope>
    <source>
        <strain evidence="2 3">IJ1G</strain>
    </source>
</reference>
<gene>
    <name evidence="2" type="ORF">IF1G_08038</name>
</gene>
<organism evidence="2 3">
    <name type="scientific">Cordyceps javanica</name>
    <dbReference type="NCBI Taxonomy" id="43265"/>
    <lineage>
        <taxon>Eukaryota</taxon>
        <taxon>Fungi</taxon>
        <taxon>Dikarya</taxon>
        <taxon>Ascomycota</taxon>
        <taxon>Pezizomycotina</taxon>
        <taxon>Sordariomycetes</taxon>
        <taxon>Hypocreomycetidae</taxon>
        <taxon>Hypocreales</taxon>
        <taxon>Cordycipitaceae</taxon>
        <taxon>Cordyceps</taxon>
    </lineage>
</organism>
<dbReference type="EMBL" id="SPUK01000012">
    <property type="protein sequence ID" value="TQV93460.1"/>
    <property type="molecule type" value="Genomic_DNA"/>
</dbReference>
<keyword evidence="3" id="KW-1185">Reference proteome</keyword>
<dbReference type="AlphaFoldDB" id="A0A545UVH2"/>
<sequence>MWRPVSRKPRRVAMERRGAQKIKSGGGNLSVILVACSRPFVAFCILDDLGRSLGEKECRSNDNMHPPHPTPAVLSGANQFSPMLGSCPRGPYTRITGAGAKDSQQGGGNINLGCPAEYSCAMLRARWLRQGKTSALEDAGPKRTSLGRSGHGHGRVRVSPPPKCCVIGGLEMVGRQGKSPLERELYLLCVKGVCSRTGDSAQPQPCLSMMVSYLGPGAEGVLIWMTAYRHASQQLMTAHPFIRSQRIVA</sequence>
<feature type="region of interest" description="Disordered" evidence="1">
    <location>
        <begin position="133"/>
        <end position="156"/>
    </location>
</feature>
<evidence type="ECO:0000313" key="3">
    <source>
        <dbReference type="Proteomes" id="UP000315783"/>
    </source>
</evidence>
<accession>A0A545UVH2</accession>
<dbReference type="Proteomes" id="UP000315783">
    <property type="component" value="Unassembled WGS sequence"/>
</dbReference>
<proteinExistence type="predicted"/>